<evidence type="ECO:0000313" key="4">
    <source>
        <dbReference type="EMBL" id="PRQ09127.1"/>
    </source>
</evidence>
<dbReference type="InterPro" id="IPR027039">
    <property type="entry name" value="Crtac1"/>
</dbReference>
<dbReference type="OrthoDB" id="5287961at2"/>
<gene>
    <name evidence="4" type="ORF">ENSA7_11170</name>
</gene>
<proteinExistence type="predicted"/>
<comment type="caution">
    <text evidence="4">The sequence shown here is derived from an EMBL/GenBank/DDBJ whole genome shotgun (WGS) entry which is preliminary data.</text>
</comment>
<dbReference type="InterPro" id="IPR013517">
    <property type="entry name" value="FG-GAP"/>
</dbReference>
<evidence type="ECO:0000256" key="2">
    <source>
        <dbReference type="SAM" id="SignalP"/>
    </source>
</evidence>
<accession>A0A2S9YVJ8</accession>
<dbReference type="Pfam" id="PF07593">
    <property type="entry name" value="UnbV_ASPIC"/>
    <property type="match status" value="1"/>
</dbReference>
<protein>
    <submittedName>
        <fullName evidence="4">FG-GAP repeat protein</fullName>
    </submittedName>
</protein>
<dbReference type="AlphaFoldDB" id="A0A2S9YVJ8"/>
<organism evidence="4 5">
    <name type="scientific">Enhygromyxa salina</name>
    <dbReference type="NCBI Taxonomy" id="215803"/>
    <lineage>
        <taxon>Bacteria</taxon>
        <taxon>Pseudomonadati</taxon>
        <taxon>Myxococcota</taxon>
        <taxon>Polyangia</taxon>
        <taxon>Nannocystales</taxon>
        <taxon>Nannocystaceae</taxon>
        <taxon>Enhygromyxa</taxon>
    </lineage>
</organism>
<keyword evidence="1 2" id="KW-0732">Signal</keyword>
<dbReference type="Pfam" id="PF13517">
    <property type="entry name" value="FG-GAP_3"/>
    <property type="match status" value="1"/>
</dbReference>
<feature type="chain" id="PRO_5015492676" evidence="2">
    <location>
        <begin position="30"/>
        <end position="689"/>
    </location>
</feature>
<evidence type="ECO:0000259" key="3">
    <source>
        <dbReference type="Pfam" id="PF07593"/>
    </source>
</evidence>
<dbReference type="Proteomes" id="UP000238823">
    <property type="component" value="Unassembled WGS sequence"/>
</dbReference>
<dbReference type="PANTHER" id="PTHR16026">
    <property type="entry name" value="CARTILAGE ACIDIC PROTEIN 1"/>
    <property type="match status" value="1"/>
</dbReference>
<sequence>MVSSGVSFRRLYLACVPLLTLACGGPASQDGGGDNTSDTAGTETAGEPVCDAGLIAGEDGECHCGTPEGVICGEDAYCDEPSGTCVEPTCGAAPAWSPGTQAFTEVTQAWGLAGVEGTRLSVTDLDADGWPDLFVRRGGTRSDDFNTDTRHTWLLRNADGQGFEDVTQDSGVLAPRQALATGIGRPAEIVASADVDNDGDLDIFTGITTSDPMASLGETSELMLNQGDGSFVLASVDSDLRHAASEDIVAGASFIDANRDGFVDIWVTEHGIQDELYYGTGDGGFVKATSGSGLATSGAATIAELNSGAVHSRAWSALACDLNGDGWTELLAGSYGRSTNHLWQGRLDQETGFVAFDARGVESGYARDENYEWQSNQFARCYCQSNPMAEDCAGVPAPAINCGTPNWNHSSDREPFRLGGNSGATACADLDNDGDMDLYTGEIRHWWAGLGSDMSEALINTGAQDVSFERPGRDAMGITVEHVTGASWDEGHMSLTTLDFDNDGWRDVYVGASDYAGNRGLLFHQRDVLQFEPVSTADAFEHNRSHGVVTADFDRDGDLDLIVGHSRSRCDANAPNDCYATSAIRMFENVYGDGGSWIQLKLEGVTANRAAIGARVRVTADGVTQTQEVGGGYGHYGAQDDLVLHFGLGDACAAEIEIRWPDGDLTTQQLMLPGGHRFHVVQGERATLE</sequence>
<feature type="signal peptide" evidence="2">
    <location>
        <begin position="1"/>
        <end position="29"/>
    </location>
</feature>
<feature type="domain" description="ASPIC/UnbV" evidence="3">
    <location>
        <begin position="611"/>
        <end position="667"/>
    </location>
</feature>
<dbReference type="PANTHER" id="PTHR16026:SF0">
    <property type="entry name" value="CARTILAGE ACIDIC PROTEIN 1"/>
    <property type="match status" value="1"/>
</dbReference>
<evidence type="ECO:0000256" key="1">
    <source>
        <dbReference type="ARBA" id="ARBA00022729"/>
    </source>
</evidence>
<reference evidence="4 5" key="1">
    <citation type="submission" date="2018-03" db="EMBL/GenBank/DDBJ databases">
        <title>Draft Genome Sequences of the Obligatory Marine Myxobacteria Enhygromyxa salina SWB007.</title>
        <authorList>
            <person name="Poehlein A."/>
            <person name="Moghaddam J.A."/>
            <person name="Harms H."/>
            <person name="Alanjari M."/>
            <person name="Koenig G.M."/>
            <person name="Daniel R."/>
            <person name="Schaeberle T.F."/>
        </authorList>
    </citation>
    <scope>NUCLEOTIDE SEQUENCE [LARGE SCALE GENOMIC DNA]</scope>
    <source>
        <strain evidence="4 5">SWB007</strain>
    </source>
</reference>
<dbReference type="EMBL" id="PVNL01000030">
    <property type="protein sequence ID" value="PRQ09127.1"/>
    <property type="molecule type" value="Genomic_DNA"/>
</dbReference>
<dbReference type="Gene3D" id="2.130.10.130">
    <property type="entry name" value="Integrin alpha, N-terminal"/>
    <property type="match status" value="2"/>
</dbReference>
<dbReference type="InterPro" id="IPR028994">
    <property type="entry name" value="Integrin_alpha_N"/>
</dbReference>
<dbReference type="SUPFAM" id="SSF69318">
    <property type="entry name" value="Integrin alpha N-terminal domain"/>
    <property type="match status" value="1"/>
</dbReference>
<dbReference type="InterPro" id="IPR011519">
    <property type="entry name" value="UnbV_ASPIC"/>
</dbReference>
<name>A0A2S9YVJ8_9BACT</name>
<evidence type="ECO:0000313" key="5">
    <source>
        <dbReference type="Proteomes" id="UP000238823"/>
    </source>
</evidence>